<reference evidence="7" key="1">
    <citation type="submission" date="2019-12" db="EMBL/GenBank/DDBJ databases">
        <title>High-Quality draft genome sequences of three cyanobacteria isolated from the limestone walls of the Old Cathedral of Coimbra.</title>
        <authorList>
            <person name="Tiago I."/>
            <person name="Soares F."/>
            <person name="Portugal A."/>
        </authorList>
    </citation>
    <scope>NUCLEOTIDE SEQUENCE [LARGE SCALE GENOMIC DNA]</scope>
    <source>
        <strain evidence="7">C</strain>
    </source>
</reference>
<proteinExistence type="predicted"/>
<evidence type="ECO:0000256" key="4">
    <source>
        <dbReference type="ARBA" id="ARBA00023118"/>
    </source>
</evidence>
<evidence type="ECO:0000256" key="3">
    <source>
        <dbReference type="ARBA" id="ARBA00022801"/>
    </source>
</evidence>
<name>A0A8K2A8Y8_9CYAN</name>
<dbReference type="CDD" id="cd21141">
    <property type="entry name" value="Cas6_III-like"/>
    <property type="match status" value="1"/>
</dbReference>
<dbReference type="EMBL" id="WVIC01000058">
    <property type="protein sequence ID" value="NCJ08571.1"/>
    <property type="molecule type" value="Genomic_DNA"/>
</dbReference>
<feature type="domain" description="CRISPR-associated protein Cas6-like N-terminal" evidence="6">
    <location>
        <begin position="27"/>
        <end position="118"/>
    </location>
</feature>
<evidence type="ECO:0000259" key="5">
    <source>
        <dbReference type="Pfam" id="PF10040"/>
    </source>
</evidence>
<protein>
    <submittedName>
        <fullName evidence="7">CRISPR-associated endoribonuclease Cas6</fullName>
    </submittedName>
</protein>
<dbReference type="Gene3D" id="3.30.70.1890">
    <property type="match status" value="1"/>
</dbReference>
<sequence>MVPSRSTSSQVTPALNWPKTTELLGITLNLSPLADSEAYPQYVIGLHAWFLEQVRQYSPQLSQELHDNQTEKAFTLSALLDPQNPWSRTLKLQAGQVYQWQITALSRPVVQWLTLWLKSLPSTLPLRTAPLQIQNWSISHPPLTYRKLAQLPARTSHMPLSFISPTSFRHKGNHLPLPAPVNIFHSYLRRWNVFSPDPVNADHFLQWVDESVIIVRHQFHSVKTIAAKKGAVTGFVGAVEFGLSPKGRAHTDYAPLYQVLGRLAPYCGTGHKTTFGLGQTRWGWPAEIAVQVATRSDVLAQRIDQLTQQFMTQRQRQGGERTPRVSATWATILARRELGEGLEQIATDLEMPYATVKTYVKLARRALRSERA</sequence>
<dbReference type="InterPro" id="IPR010156">
    <property type="entry name" value="CRISPR-assoc_prot_Cas6"/>
</dbReference>
<dbReference type="AlphaFoldDB" id="A0A8K2A8Y8"/>
<evidence type="ECO:0000256" key="1">
    <source>
        <dbReference type="ARBA" id="ARBA00022722"/>
    </source>
</evidence>
<dbReference type="GO" id="GO:0016788">
    <property type="term" value="F:hydrolase activity, acting on ester bonds"/>
    <property type="evidence" value="ECO:0007669"/>
    <property type="project" value="InterPro"/>
</dbReference>
<dbReference type="Pfam" id="PF10040">
    <property type="entry name" value="CRISPR_Cas6"/>
    <property type="match status" value="1"/>
</dbReference>
<dbReference type="InterPro" id="IPR045747">
    <property type="entry name" value="CRISPR-assoc_prot_Cas6_N_sf"/>
</dbReference>
<evidence type="ECO:0000259" key="6">
    <source>
        <dbReference type="Pfam" id="PF19308"/>
    </source>
</evidence>
<accession>A0A8K2A8Y8</accession>
<keyword evidence="2" id="KW-0255">Endonuclease</keyword>
<comment type="caution">
    <text evidence="7">The sequence shown here is derived from an EMBL/GenBank/DDBJ whole genome shotgun (WGS) entry which is preliminary data.</text>
</comment>
<keyword evidence="1" id="KW-0540">Nuclease</keyword>
<feature type="domain" description="CRISPR-associated protein Cas6 C-terminal" evidence="5">
    <location>
        <begin position="160"/>
        <end position="280"/>
    </location>
</feature>
<dbReference type="InterPro" id="IPR045648">
    <property type="entry name" value="CRISPR-assoc_Cas6-like_N"/>
</dbReference>
<keyword evidence="3" id="KW-0378">Hydrolase</keyword>
<organism evidence="7 8">
    <name type="scientific">Petrachloros mirabilis ULC683</name>
    <dbReference type="NCBI Taxonomy" id="2781853"/>
    <lineage>
        <taxon>Bacteria</taxon>
        <taxon>Bacillati</taxon>
        <taxon>Cyanobacteriota</taxon>
        <taxon>Cyanophyceae</taxon>
        <taxon>Synechococcales</taxon>
        <taxon>Petrachlorosaceae</taxon>
        <taxon>Petrachloros</taxon>
        <taxon>Petrachloros mirabilis</taxon>
    </lineage>
</organism>
<dbReference type="InterPro" id="IPR019267">
    <property type="entry name" value="CRISPR-assoc_Cas6_C"/>
</dbReference>
<evidence type="ECO:0000313" key="8">
    <source>
        <dbReference type="Proteomes" id="UP000607397"/>
    </source>
</evidence>
<dbReference type="Proteomes" id="UP000607397">
    <property type="component" value="Unassembled WGS sequence"/>
</dbReference>
<dbReference type="GO" id="GO:0051607">
    <property type="term" value="P:defense response to virus"/>
    <property type="evidence" value="ECO:0007669"/>
    <property type="project" value="UniProtKB-KW"/>
</dbReference>
<dbReference type="GO" id="GO:0004519">
    <property type="term" value="F:endonuclease activity"/>
    <property type="evidence" value="ECO:0007669"/>
    <property type="project" value="UniProtKB-KW"/>
</dbReference>
<evidence type="ECO:0000313" key="7">
    <source>
        <dbReference type="EMBL" id="NCJ08571.1"/>
    </source>
</evidence>
<keyword evidence="4" id="KW-0051">Antiviral defense</keyword>
<evidence type="ECO:0000256" key="2">
    <source>
        <dbReference type="ARBA" id="ARBA00022759"/>
    </source>
</evidence>
<dbReference type="Pfam" id="PF19308">
    <property type="entry name" value="CRISPR_Cas6_N"/>
    <property type="match status" value="1"/>
</dbReference>
<dbReference type="NCBIfam" id="TIGR01877">
    <property type="entry name" value="cas_cas6"/>
    <property type="match status" value="1"/>
</dbReference>
<dbReference type="Gene3D" id="3.30.70.1900">
    <property type="match status" value="1"/>
</dbReference>
<gene>
    <name evidence="7" type="primary">cas6</name>
    <name evidence="7" type="ORF">GS597_19070</name>
</gene>
<keyword evidence="8" id="KW-1185">Reference proteome</keyword>